<dbReference type="RefSeq" id="WP_076388591.1">
    <property type="nucleotide sequence ID" value="NZ_FTOI01000019.1"/>
</dbReference>
<dbReference type="Pfam" id="PF13470">
    <property type="entry name" value="PIN_3"/>
    <property type="match status" value="1"/>
</dbReference>
<dbReference type="OrthoDB" id="1148871at2"/>
<dbReference type="STRING" id="713588.SAMN05421789_1191"/>
<evidence type="ECO:0000313" key="3">
    <source>
        <dbReference type="Proteomes" id="UP000185839"/>
    </source>
</evidence>
<proteinExistence type="predicted"/>
<reference evidence="3" key="1">
    <citation type="submission" date="2017-01" db="EMBL/GenBank/DDBJ databases">
        <authorList>
            <person name="Varghese N."/>
            <person name="Submissions S."/>
        </authorList>
    </citation>
    <scope>NUCLEOTIDE SEQUENCE [LARGE SCALE GENOMIC DNA]</scope>
    <source>
        <strain evidence="3">DSM 23145</strain>
    </source>
</reference>
<evidence type="ECO:0000313" key="2">
    <source>
        <dbReference type="EMBL" id="SIT03507.1"/>
    </source>
</evidence>
<feature type="domain" description="PIN" evidence="1">
    <location>
        <begin position="3"/>
        <end position="116"/>
    </location>
</feature>
<evidence type="ECO:0000259" key="1">
    <source>
        <dbReference type="Pfam" id="PF13470"/>
    </source>
</evidence>
<dbReference type="AlphaFoldDB" id="A0A1N7NYT1"/>
<organism evidence="2 3">
    <name type="scientific">Kaistella chaponensis</name>
    <dbReference type="NCBI Taxonomy" id="713588"/>
    <lineage>
        <taxon>Bacteria</taxon>
        <taxon>Pseudomonadati</taxon>
        <taxon>Bacteroidota</taxon>
        <taxon>Flavobacteriia</taxon>
        <taxon>Flavobacteriales</taxon>
        <taxon>Weeksellaceae</taxon>
        <taxon>Chryseobacterium group</taxon>
        <taxon>Kaistella</taxon>
    </lineage>
</organism>
<protein>
    <submittedName>
        <fullName evidence="2">Predicted nucleic acid-binding protein, contains PIN domain</fullName>
    </submittedName>
</protein>
<dbReference type="EMBL" id="FTOI01000019">
    <property type="protein sequence ID" value="SIT03507.1"/>
    <property type="molecule type" value="Genomic_DNA"/>
</dbReference>
<gene>
    <name evidence="2" type="ORF">SAMN05421789_1191</name>
</gene>
<dbReference type="InterPro" id="IPR002716">
    <property type="entry name" value="PIN_dom"/>
</dbReference>
<dbReference type="InterPro" id="IPR029060">
    <property type="entry name" value="PIN-like_dom_sf"/>
</dbReference>
<sequence length="140" mass="16168">MQKIFLDTNIVIDFLGERANFYQPAAKILTLADQKKIEIYTSTTSISNTYYLLSRFENTKIALEKIRKFKVLCSISMMDDEVIEKAINSNFKDFEDAMQYFSALASNCDLIVTRNEKDFKNALIPVLNGESYLETLKKNH</sequence>
<dbReference type="Proteomes" id="UP000185839">
    <property type="component" value="Unassembled WGS sequence"/>
</dbReference>
<dbReference type="Gene3D" id="3.40.50.1010">
    <property type="entry name" value="5'-nuclease"/>
    <property type="match status" value="1"/>
</dbReference>
<keyword evidence="3" id="KW-1185">Reference proteome</keyword>
<name>A0A1N7NYT1_9FLAO</name>
<dbReference type="SUPFAM" id="SSF88723">
    <property type="entry name" value="PIN domain-like"/>
    <property type="match status" value="1"/>
</dbReference>
<accession>A0A1N7NYT1</accession>